<protein>
    <submittedName>
        <fullName evidence="2">Uncharacterized protein</fullName>
    </submittedName>
</protein>
<evidence type="ECO:0000313" key="2">
    <source>
        <dbReference type="EMBL" id="MFC0567162.1"/>
    </source>
</evidence>
<dbReference type="EMBL" id="JBHLUE010000019">
    <property type="protein sequence ID" value="MFC0567162.1"/>
    <property type="molecule type" value="Genomic_DNA"/>
</dbReference>
<evidence type="ECO:0000313" key="3">
    <source>
        <dbReference type="Proteomes" id="UP001589894"/>
    </source>
</evidence>
<organism evidence="2 3">
    <name type="scientific">Plantactinospora siamensis</name>
    <dbReference type="NCBI Taxonomy" id="555372"/>
    <lineage>
        <taxon>Bacteria</taxon>
        <taxon>Bacillati</taxon>
        <taxon>Actinomycetota</taxon>
        <taxon>Actinomycetes</taxon>
        <taxon>Micromonosporales</taxon>
        <taxon>Micromonosporaceae</taxon>
        <taxon>Plantactinospora</taxon>
    </lineage>
</organism>
<accession>A0ABV6P2C2</accession>
<keyword evidence="3" id="KW-1185">Reference proteome</keyword>
<comment type="caution">
    <text evidence="2">The sequence shown here is derived from an EMBL/GenBank/DDBJ whole genome shotgun (WGS) entry which is preliminary data.</text>
</comment>
<name>A0ABV6P2C2_9ACTN</name>
<feature type="region of interest" description="Disordered" evidence="1">
    <location>
        <begin position="405"/>
        <end position="462"/>
    </location>
</feature>
<feature type="compositionally biased region" description="Low complexity" evidence="1">
    <location>
        <begin position="452"/>
        <end position="462"/>
    </location>
</feature>
<reference evidence="2 3" key="1">
    <citation type="submission" date="2024-09" db="EMBL/GenBank/DDBJ databases">
        <authorList>
            <person name="Sun Q."/>
            <person name="Mori K."/>
        </authorList>
    </citation>
    <scope>NUCLEOTIDE SEQUENCE [LARGE SCALE GENOMIC DNA]</scope>
    <source>
        <strain evidence="2 3">TBRC 2205</strain>
    </source>
</reference>
<feature type="compositionally biased region" description="Low complexity" evidence="1">
    <location>
        <begin position="425"/>
        <end position="439"/>
    </location>
</feature>
<dbReference type="RefSeq" id="WP_377342431.1">
    <property type="nucleotide sequence ID" value="NZ_JBHLUE010000019.1"/>
</dbReference>
<dbReference type="Proteomes" id="UP001589894">
    <property type="component" value="Unassembled WGS sequence"/>
</dbReference>
<dbReference type="PROSITE" id="PS51257">
    <property type="entry name" value="PROKAR_LIPOPROTEIN"/>
    <property type="match status" value="1"/>
</dbReference>
<proteinExistence type="predicted"/>
<gene>
    <name evidence="2" type="ORF">ACFFHU_23865</name>
</gene>
<sequence>MGIRRRDTLILGGSLVALGGCHSTAGSADEPARGMEPEVDALLDRRSAALAAGDEPGWLAAVDAGNPALVAHEKQVLANLRQLRVDGGRFRRCGRAPDPARPGRYASSLPRESTAYDVDLAMRLPGADSAPTAVRYRCVFGRVDGAVVLVDVAGAPAAGGEPAPLTDCPWDTGALRVRRRPDLLLAAQSGVADPDALLEVAARAAAEIRRDWGDNPLPDAFAVFVAGDSATFRGWFAGAAPDWSAGVTVPVRGAESTAAGTGRFVGSRIAVDLATSRSTGSPYETIKRQLAYAAALAVLPASPRPAGLPGAAEFAAPLWAVEGFAQYLAGRDSAAVRARSALRLRAARRLTGAPELAGNRDFYSAANRAANAALGCSVFQFVAGRYGHERARSLYLAAVTHGQAAGPIPTPASTTRPEPASATRPQPASTATPGPASTARRGPVSAARPDPTRAAQPASAPSAALAAALARAGLADGGRADATATDFYTQWRRFVERS</sequence>
<evidence type="ECO:0000256" key="1">
    <source>
        <dbReference type="SAM" id="MobiDB-lite"/>
    </source>
</evidence>